<dbReference type="Gene3D" id="2.60.120.200">
    <property type="match status" value="1"/>
</dbReference>
<dbReference type="GO" id="GO:0004553">
    <property type="term" value="F:hydrolase activity, hydrolyzing O-glycosyl compounds"/>
    <property type="evidence" value="ECO:0007669"/>
    <property type="project" value="UniProtKB-ARBA"/>
</dbReference>
<protein>
    <submittedName>
        <fullName evidence="5">T9SS type A sorting domain-containing protein</fullName>
    </submittedName>
</protein>
<dbReference type="SMART" id="SM00560">
    <property type="entry name" value="LamGL"/>
    <property type="match status" value="1"/>
</dbReference>
<dbReference type="Pfam" id="PF00041">
    <property type="entry name" value="fn3"/>
    <property type="match status" value="1"/>
</dbReference>
<dbReference type="InterPro" id="IPR013783">
    <property type="entry name" value="Ig-like_fold"/>
</dbReference>
<accession>A0A5N1J6P8</accession>
<keyword evidence="6" id="KW-1185">Reference proteome</keyword>
<dbReference type="GO" id="GO:0005975">
    <property type="term" value="P:carbohydrate metabolic process"/>
    <property type="evidence" value="ECO:0007669"/>
    <property type="project" value="UniProtKB-ARBA"/>
</dbReference>
<dbReference type="AlphaFoldDB" id="A0A5N1J6P8"/>
<dbReference type="InterPro" id="IPR026444">
    <property type="entry name" value="Secre_tail"/>
</dbReference>
<dbReference type="Pfam" id="PF18962">
    <property type="entry name" value="Por_Secre_tail"/>
    <property type="match status" value="1"/>
</dbReference>
<dbReference type="EMBL" id="VTWT01000001">
    <property type="protein sequence ID" value="KAA9345803.1"/>
    <property type="molecule type" value="Genomic_DNA"/>
</dbReference>
<gene>
    <name evidence="5" type="ORF">F0P94_01585</name>
</gene>
<dbReference type="InterPro" id="IPR013320">
    <property type="entry name" value="ConA-like_dom_sf"/>
</dbReference>
<name>A0A5N1J6P8_9BACT</name>
<dbReference type="PANTHER" id="PTHR42535">
    <property type="entry name" value="OOKINETE PROTEIN, PUTATIVE-RELATED"/>
    <property type="match status" value="1"/>
</dbReference>
<keyword evidence="1 3" id="KW-0732">Signal</keyword>
<dbReference type="InterPro" id="IPR036116">
    <property type="entry name" value="FN3_sf"/>
</dbReference>
<evidence type="ECO:0000259" key="4">
    <source>
        <dbReference type="PROSITE" id="PS50853"/>
    </source>
</evidence>
<dbReference type="Gene3D" id="2.60.40.10">
    <property type="entry name" value="Immunoglobulins"/>
    <property type="match status" value="1"/>
</dbReference>
<evidence type="ECO:0000256" key="2">
    <source>
        <dbReference type="ARBA" id="ARBA00023157"/>
    </source>
</evidence>
<feature type="signal peptide" evidence="3">
    <location>
        <begin position="1"/>
        <end position="21"/>
    </location>
</feature>
<dbReference type="Pfam" id="PF13385">
    <property type="entry name" value="Laminin_G_3"/>
    <property type="match status" value="1"/>
</dbReference>
<feature type="chain" id="PRO_5024817826" evidence="3">
    <location>
        <begin position="22"/>
        <end position="794"/>
    </location>
</feature>
<keyword evidence="2" id="KW-1015">Disulfide bond</keyword>
<dbReference type="SUPFAM" id="SSF49899">
    <property type="entry name" value="Concanavalin A-like lectins/glucanases"/>
    <property type="match status" value="1"/>
</dbReference>
<organism evidence="5 6">
    <name type="scientific">Adhaeribacter soli</name>
    <dbReference type="NCBI Taxonomy" id="2607655"/>
    <lineage>
        <taxon>Bacteria</taxon>
        <taxon>Pseudomonadati</taxon>
        <taxon>Bacteroidota</taxon>
        <taxon>Cytophagia</taxon>
        <taxon>Cytophagales</taxon>
        <taxon>Hymenobacteraceae</taxon>
        <taxon>Adhaeribacter</taxon>
    </lineage>
</organism>
<dbReference type="PANTHER" id="PTHR42535:SF2">
    <property type="entry name" value="CHROMOSOME UNDETERMINED SCAFFOLD_146, WHOLE GENOME SHOTGUN SEQUENCE"/>
    <property type="match status" value="1"/>
</dbReference>
<dbReference type="InterPro" id="IPR006558">
    <property type="entry name" value="LamG-like"/>
</dbReference>
<dbReference type="SUPFAM" id="SSF89372">
    <property type="entry name" value="Fucose-specific lectin"/>
    <property type="match status" value="1"/>
</dbReference>
<reference evidence="5 6" key="1">
    <citation type="submission" date="2019-09" db="EMBL/GenBank/DDBJ databases">
        <title>Genome sequence of Adhaeribacter sp. M2.</title>
        <authorList>
            <person name="Srinivasan S."/>
        </authorList>
    </citation>
    <scope>NUCLEOTIDE SEQUENCE [LARGE SCALE GENOMIC DNA]</scope>
    <source>
        <strain evidence="5 6">M2</strain>
    </source>
</reference>
<comment type="caution">
    <text evidence="5">The sequence shown here is derived from an EMBL/GenBank/DDBJ whole genome shotgun (WGS) entry which is preliminary data.</text>
</comment>
<evidence type="ECO:0000313" key="5">
    <source>
        <dbReference type="EMBL" id="KAA9345803.1"/>
    </source>
</evidence>
<dbReference type="NCBIfam" id="TIGR04183">
    <property type="entry name" value="Por_Secre_tail"/>
    <property type="match status" value="1"/>
</dbReference>
<sequence>MKKIHLLFYLLTWLVIFRAGAQFSTVTPLSTVAVTANTKDKPQSKVWSHKGKHWTVLSTESGINLYRLDGNTWTSVLQLATSDYGKADCKVVGDVTHILVFKGTSSRLFSVEYDSVRNTYKPWRLNPKRVSIDLDKSVETSTIDIDGNGRMWLASDAYEDELGKINVRWSDSPYTTWSAPVTLETGINKDDLCGIIAMPGAGQVGVFWSNQNTKRFGFRTHTDGDSPLTWAPDEVPASQSALYVAGGGMADDHLNLALGKDGTLYCAVKTSYDKAGYPRLALLIRRPTGAWDNLYEISETGTRPIVILNEANQRMKIIYSSVENGGDILYRESPMANISFTHPMLLIGGVYNYATSAKENYKSETVILASTETEVVGVLGIDKPLPAPPAAPVLISPANNASGQPVQVLLSWQQASTVTAYRVQLASDPSFTATIYDERGVSGNSLKVSGLLYNTTYYWRVRAENQGGLSSWSLTRSFSTALSSPTATLAAYWKADEGQGLTLSDASDYTNHALLNGSSLWTTGMNGLALQLSGTGQFATAPSRASLEIRNAITLAAWVKPARSGSSQVLIKKGLSGQTDGYELAITSTDKVFFRINQLSEADNFRLNSLATIPTDGNTWVHLAATYDGTTIKLYVNGVLDRSKVLTPMLINQNTLPVALGAQSNGTSAFKGALDEIRIYNTALSASEISQLASANASARLAGTGTQQQLLLNAYPNPFSDNASVNFVATENGSYTLALYNLYGKQINILKEGTTLAGQQVSAEISGKHLQKGLYIIRLQTTREVKTLNLLLDK</sequence>
<evidence type="ECO:0000313" key="6">
    <source>
        <dbReference type="Proteomes" id="UP000326570"/>
    </source>
</evidence>
<evidence type="ECO:0000256" key="3">
    <source>
        <dbReference type="SAM" id="SignalP"/>
    </source>
</evidence>
<dbReference type="SUPFAM" id="SSF49265">
    <property type="entry name" value="Fibronectin type III"/>
    <property type="match status" value="1"/>
</dbReference>
<dbReference type="CDD" id="cd00063">
    <property type="entry name" value="FN3"/>
    <property type="match status" value="1"/>
</dbReference>
<evidence type="ECO:0000256" key="1">
    <source>
        <dbReference type="ARBA" id="ARBA00022729"/>
    </source>
</evidence>
<dbReference type="PROSITE" id="PS50853">
    <property type="entry name" value="FN3"/>
    <property type="match status" value="1"/>
</dbReference>
<dbReference type="Proteomes" id="UP000326570">
    <property type="component" value="Unassembled WGS sequence"/>
</dbReference>
<dbReference type="SMART" id="SM00060">
    <property type="entry name" value="FN3"/>
    <property type="match status" value="1"/>
</dbReference>
<feature type="domain" description="Fibronectin type-III" evidence="4">
    <location>
        <begin position="388"/>
        <end position="483"/>
    </location>
</feature>
<proteinExistence type="predicted"/>
<dbReference type="InterPro" id="IPR003961">
    <property type="entry name" value="FN3_dom"/>
</dbReference>